<protein>
    <submittedName>
        <fullName evidence="1">Uncharacterized protein</fullName>
    </submittedName>
</protein>
<evidence type="ECO:0000313" key="2">
    <source>
        <dbReference type="Proteomes" id="UP001497516"/>
    </source>
</evidence>
<organism evidence="1 2">
    <name type="scientific">Linum trigynum</name>
    <dbReference type="NCBI Taxonomy" id="586398"/>
    <lineage>
        <taxon>Eukaryota</taxon>
        <taxon>Viridiplantae</taxon>
        <taxon>Streptophyta</taxon>
        <taxon>Embryophyta</taxon>
        <taxon>Tracheophyta</taxon>
        <taxon>Spermatophyta</taxon>
        <taxon>Magnoliopsida</taxon>
        <taxon>eudicotyledons</taxon>
        <taxon>Gunneridae</taxon>
        <taxon>Pentapetalae</taxon>
        <taxon>rosids</taxon>
        <taxon>fabids</taxon>
        <taxon>Malpighiales</taxon>
        <taxon>Linaceae</taxon>
        <taxon>Linum</taxon>
    </lineage>
</organism>
<evidence type="ECO:0000313" key="1">
    <source>
        <dbReference type="EMBL" id="CAL1370434.1"/>
    </source>
</evidence>
<sequence length="69" mass="7608">MPSSLHLLQGIHLLHSDNFLPPVTCDSSLDDLHSTCDQPTTLYFQTQDSKPSIVFPRGSSECCFLSNNA</sequence>
<dbReference type="AlphaFoldDB" id="A0AAV2D972"/>
<dbReference type="EMBL" id="OZ034815">
    <property type="protein sequence ID" value="CAL1370434.1"/>
    <property type="molecule type" value="Genomic_DNA"/>
</dbReference>
<reference evidence="1 2" key="1">
    <citation type="submission" date="2024-04" db="EMBL/GenBank/DDBJ databases">
        <authorList>
            <person name="Fracassetti M."/>
        </authorList>
    </citation>
    <scope>NUCLEOTIDE SEQUENCE [LARGE SCALE GENOMIC DNA]</scope>
</reference>
<dbReference type="Proteomes" id="UP001497516">
    <property type="component" value="Chromosome 2"/>
</dbReference>
<gene>
    <name evidence="1" type="ORF">LTRI10_LOCUS12562</name>
</gene>
<accession>A0AAV2D972</accession>
<name>A0AAV2D972_9ROSI</name>
<proteinExistence type="predicted"/>
<keyword evidence="2" id="KW-1185">Reference proteome</keyword>